<evidence type="ECO:0000256" key="1">
    <source>
        <dbReference type="ARBA" id="ARBA00004141"/>
    </source>
</evidence>
<reference evidence="7 8" key="1">
    <citation type="submission" date="2015-03" db="EMBL/GenBank/DDBJ databases">
        <title>Complete genome sequence of Citrobacter amalonaticus Y19.</title>
        <authorList>
            <person name="Park S."/>
        </authorList>
    </citation>
    <scope>NUCLEOTIDE SEQUENCE [LARGE SCALE GENOMIC DNA]</scope>
    <source>
        <strain evidence="7 8">Y19</strain>
        <plasmid evidence="8">Plasmid</plasmid>
    </source>
</reference>
<organism evidence="7 8">
    <name type="scientific">Citrobacter amalonaticus Y19</name>
    <dbReference type="NCBI Taxonomy" id="1261127"/>
    <lineage>
        <taxon>Bacteria</taxon>
        <taxon>Pseudomonadati</taxon>
        <taxon>Pseudomonadota</taxon>
        <taxon>Gammaproteobacteria</taxon>
        <taxon>Enterobacterales</taxon>
        <taxon>Enterobacteriaceae</taxon>
        <taxon>Citrobacter</taxon>
    </lineage>
</organism>
<dbReference type="Proteomes" id="UP000034085">
    <property type="component" value="Plasmid"/>
</dbReference>
<feature type="transmembrane region" description="Helical" evidence="6">
    <location>
        <begin position="28"/>
        <end position="50"/>
    </location>
</feature>
<keyword evidence="4 6" id="KW-1133">Transmembrane helix</keyword>
<evidence type="ECO:0000256" key="5">
    <source>
        <dbReference type="ARBA" id="ARBA00023136"/>
    </source>
</evidence>
<dbReference type="PANTHER" id="PTHR43701:SF2">
    <property type="entry name" value="MEMBRANE TRANSPORTER PROTEIN YJNA-RELATED"/>
    <property type="match status" value="1"/>
</dbReference>
<dbReference type="InterPro" id="IPR002781">
    <property type="entry name" value="TM_pro_TauE-like"/>
</dbReference>
<evidence type="ECO:0000313" key="8">
    <source>
        <dbReference type="Proteomes" id="UP000034085"/>
    </source>
</evidence>
<keyword evidence="5 6" id="KW-0472">Membrane</keyword>
<evidence type="ECO:0000256" key="2">
    <source>
        <dbReference type="ARBA" id="ARBA00009142"/>
    </source>
</evidence>
<sequence length="248" mass="25748">MITLIASVITFALTSVMAMAGVGAAFILVPIFIALGIEIHAAMAVALLLNAISTSVSSATFIRKKLVEWQLAIPILLVAVTLSPFGVYASQRLDKHILLWCFIAFLFFASAMMLFYTPKKSMSVNSPRKQILSGSLIGGIAGFIGGLLGVGGGSIIVPALVGSGVEPKQASATASIVVVFASFTGFLAHATVTGIQPDLLIGTAMASASGAALGAWMMSEKLKSSQLKLIIGSVLLLTALKMLWGQFS</sequence>
<dbReference type="RefSeq" id="WP_046499287.1">
    <property type="nucleotide sequence ID" value="NZ_CP011133.1"/>
</dbReference>
<dbReference type="PANTHER" id="PTHR43701">
    <property type="entry name" value="MEMBRANE TRANSPORTER PROTEIN MJ0441-RELATED"/>
    <property type="match status" value="1"/>
</dbReference>
<dbReference type="EMBL" id="CP011133">
    <property type="protein sequence ID" value="AKE62255.1"/>
    <property type="molecule type" value="Genomic_DNA"/>
</dbReference>
<feature type="transmembrane region" description="Helical" evidence="6">
    <location>
        <begin position="172"/>
        <end position="192"/>
    </location>
</feature>
<dbReference type="AlphaFoldDB" id="A0A0F6RIS1"/>
<geneLocation type="plasmid" evidence="7">
    <name>unnamed</name>
</geneLocation>
<comment type="similarity">
    <text evidence="2 6">Belongs to the 4-toluene sulfonate uptake permease (TSUP) (TC 2.A.102) family.</text>
</comment>
<name>A0A0F6RIS1_CITAM</name>
<dbReference type="GO" id="GO:0005886">
    <property type="term" value="C:plasma membrane"/>
    <property type="evidence" value="ECO:0007669"/>
    <property type="project" value="UniProtKB-SubCell"/>
</dbReference>
<dbReference type="InterPro" id="IPR051598">
    <property type="entry name" value="TSUP/Inactive_protease-like"/>
</dbReference>
<keyword evidence="3 6" id="KW-0812">Transmembrane</keyword>
<keyword evidence="6" id="KW-1003">Cell membrane</keyword>
<protein>
    <recommendedName>
        <fullName evidence="6">Probable membrane transporter protein</fullName>
    </recommendedName>
</protein>
<evidence type="ECO:0000256" key="3">
    <source>
        <dbReference type="ARBA" id="ARBA00022692"/>
    </source>
</evidence>
<dbReference type="PATRIC" id="fig|1261127.3.peg.5674"/>
<evidence type="ECO:0000256" key="6">
    <source>
        <dbReference type="RuleBase" id="RU363041"/>
    </source>
</evidence>
<feature type="transmembrane region" description="Helical" evidence="6">
    <location>
        <begin position="71"/>
        <end position="91"/>
    </location>
</feature>
<keyword evidence="7" id="KW-0614">Plasmid</keyword>
<feature type="transmembrane region" description="Helical" evidence="6">
    <location>
        <begin position="97"/>
        <end position="116"/>
    </location>
</feature>
<evidence type="ECO:0000313" key="7">
    <source>
        <dbReference type="EMBL" id="AKE62255.1"/>
    </source>
</evidence>
<comment type="subcellular location">
    <subcellularLocation>
        <location evidence="6">Cell inner membrane</location>
        <topology evidence="6">Multi-pass membrane protein</topology>
    </subcellularLocation>
    <subcellularLocation>
        <location evidence="1">Membrane</location>
        <topology evidence="1">Multi-pass membrane protein</topology>
    </subcellularLocation>
</comment>
<dbReference type="KEGG" id="cama:F384_27330"/>
<gene>
    <name evidence="7" type="ORF">F384_27330</name>
</gene>
<proteinExistence type="inferred from homology"/>
<dbReference type="HOGENOM" id="CLU_045498_5_4_6"/>
<keyword evidence="6" id="KW-0997">Cell inner membrane</keyword>
<feature type="transmembrane region" description="Helical" evidence="6">
    <location>
        <begin position="199"/>
        <end position="219"/>
    </location>
</feature>
<dbReference type="OrthoDB" id="6631017at2"/>
<accession>A0A0F6RIS1</accession>
<evidence type="ECO:0000256" key="4">
    <source>
        <dbReference type="ARBA" id="ARBA00022989"/>
    </source>
</evidence>
<dbReference type="Pfam" id="PF01925">
    <property type="entry name" value="TauE"/>
    <property type="match status" value="1"/>
</dbReference>
<feature type="transmembrane region" description="Helical" evidence="6">
    <location>
        <begin position="136"/>
        <end position="160"/>
    </location>
</feature>